<dbReference type="EMBL" id="CP112866">
    <property type="protein sequence ID" value="UZW20745.1"/>
    <property type="molecule type" value="Genomic_DNA"/>
</dbReference>
<name>A0ABY6QN03_9PSED</name>
<dbReference type="Gene3D" id="2.10.10.20">
    <property type="entry name" value="Carbohydrate-binding module superfamily 5/12"/>
    <property type="match status" value="1"/>
</dbReference>
<dbReference type="Proteomes" id="UP001164116">
    <property type="component" value="Chromosome"/>
</dbReference>
<protein>
    <recommendedName>
        <fullName evidence="3">PKD domain-containing protein</fullName>
    </recommendedName>
</protein>
<dbReference type="InterPro" id="IPR013783">
    <property type="entry name" value="Ig-like_fold"/>
</dbReference>
<gene>
    <name evidence="1" type="ORF">OSC50_10520</name>
</gene>
<dbReference type="InterPro" id="IPR035986">
    <property type="entry name" value="PKD_dom_sf"/>
</dbReference>
<reference evidence="1" key="1">
    <citation type="submission" date="2022-11" db="EMBL/GenBank/DDBJ databases">
        <title>Taxonomic description of a new Pseudomonas species.</title>
        <authorList>
            <person name="Tambong J.T."/>
        </authorList>
    </citation>
    <scope>NUCLEOTIDE SEQUENCE</scope>
    <source>
        <strain evidence="1">S1Bt42</strain>
    </source>
</reference>
<keyword evidence="2" id="KW-1185">Reference proteome</keyword>
<proteinExistence type="predicted"/>
<dbReference type="RefSeq" id="WP_266247929.1">
    <property type="nucleotide sequence ID" value="NZ_CP112866.1"/>
</dbReference>
<dbReference type="SUPFAM" id="SSF49299">
    <property type="entry name" value="PKD domain"/>
    <property type="match status" value="1"/>
</dbReference>
<organism evidence="1 2">
    <name type="scientific">Pseudomonas quebecensis</name>
    <dbReference type="NCBI Taxonomy" id="2995174"/>
    <lineage>
        <taxon>Bacteria</taxon>
        <taxon>Pseudomonadati</taxon>
        <taxon>Pseudomonadota</taxon>
        <taxon>Gammaproteobacteria</taxon>
        <taxon>Pseudomonadales</taxon>
        <taxon>Pseudomonadaceae</taxon>
        <taxon>Pseudomonas</taxon>
    </lineage>
</organism>
<evidence type="ECO:0000313" key="1">
    <source>
        <dbReference type="EMBL" id="UZW20745.1"/>
    </source>
</evidence>
<sequence>MNYWSNPDHTYGGLPMGVAKINNSARVINLRRDTLANFYPPFIGEPPAAQLRVPREVDANQTFLVRVIAADSRRNPLRYHWTAAGFIPSEGTTASLTLTAPDVAQDTHYPISVDVSGTYGTTRLNATIKVRPAPPPITATLKIQPAVPSGGKLPIRVDAQSPTGLPLSYAWSRTAGMYEGSIGNRPQGVYTAATVLKDTPTTIKVVLKAGPYELERLAPVTILAAPTTPPPIAKISGAREVLVNMALPLSSNDSSGEQLTYAWTATGFTPATSTQAHPIFRAPASPGNHMITLVVTDRHGRSAGAIHEVSVTAQSLPTCKPLWQATQEYVLNDEVSYDGYDYRGLHWSQGARPDLNWVPEGYSKPWRRLTTCVVR</sequence>
<dbReference type="InterPro" id="IPR036573">
    <property type="entry name" value="CBM_sf_5/12"/>
</dbReference>
<dbReference type="Gene3D" id="2.60.40.10">
    <property type="entry name" value="Immunoglobulins"/>
    <property type="match status" value="1"/>
</dbReference>
<dbReference type="SUPFAM" id="SSF51055">
    <property type="entry name" value="Carbohydrate binding domain"/>
    <property type="match status" value="1"/>
</dbReference>
<evidence type="ECO:0000313" key="2">
    <source>
        <dbReference type="Proteomes" id="UP001164116"/>
    </source>
</evidence>
<dbReference type="CDD" id="cd12215">
    <property type="entry name" value="ChiC_BD"/>
    <property type="match status" value="1"/>
</dbReference>
<evidence type="ECO:0008006" key="3">
    <source>
        <dbReference type="Google" id="ProtNLM"/>
    </source>
</evidence>
<accession>A0ABY6QN03</accession>